<feature type="transmembrane region" description="Helical" evidence="1">
    <location>
        <begin position="37"/>
        <end position="55"/>
    </location>
</feature>
<accession>A0A7X1ZBS5</accession>
<dbReference type="EMBL" id="WIVE01000006">
    <property type="protein sequence ID" value="MQX35651.1"/>
    <property type="molecule type" value="Genomic_DNA"/>
</dbReference>
<feature type="transmembrane region" description="Helical" evidence="1">
    <location>
        <begin position="216"/>
        <end position="238"/>
    </location>
</feature>
<evidence type="ECO:0000313" key="3">
    <source>
        <dbReference type="EMBL" id="MQX35651.1"/>
    </source>
</evidence>
<dbReference type="AlphaFoldDB" id="A0A7X1ZBS5"/>
<organism evidence="3 4">
    <name type="scientific">Roseospira navarrensis</name>
    <dbReference type="NCBI Taxonomy" id="140058"/>
    <lineage>
        <taxon>Bacteria</taxon>
        <taxon>Pseudomonadati</taxon>
        <taxon>Pseudomonadota</taxon>
        <taxon>Alphaproteobacteria</taxon>
        <taxon>Rhodospirillales</taxon>
        <taxon>Rhodospirillaceae</taxon>
        <taxon>Roseospira</taxon>
    </lineage>
</organism>
<feature type="domain" description="EamA" evidence="2">
    <location>
        <begin position="3"/>
        <end position="137"/>
    </location>
</feature>
<feature type="transmembrane region" description="Helical" evidence="1">
    <location>
        <begin position="91"/>
        <end position="114"/>
    </location>
</feature>
<keyword evidence="1" id="KW-1133">Transmembrane helix</keyword>
<dbReference type="Proteomes" id="UP000434582">
    <property type="component" value="Unassembled WGS sequence"/>
</dbReference>
<feature type="transmembrane region" description="Helical" evidence="1">
    <location>
        <begin position="273"/>
        <end position="291"/>
    </location>
</feature>
<dbReference type="PANTHER" id="PTHR22911">
    <property type="entry name" value="ACYL-MALONYL CONDENSING ENZYME-RELATED"/>
    <property type="match status" value="1"/>
</dbReference>
<feature type="transmembrane region" description="Helical" evidence="1">
    <location>
        <begin position="67"/>
        <end position="85"/>
    </location>
</feature>
<evidence type="ECO:0000313" key="4">
    <source>
        <dbReference type="Proteomes" id="UP000434582"/>
    </source>
</evidence>
<sequence length="295" mass="29595">MPSGLGLVALAALLWSTVGIASRVLFDLSALDPLTVGAWRLALAAPLVGLLALRLPGTPLDRRDLRALLLLGLAQAAYQGLYFGAVARVGVALATLLALCSAPVLVALLARLVLKEQLSRTTWIAVAVAVVGAALLVGFPGPLPAGGGTVAVGLAMAGGSGLSYALFTLASRHLAPRHHPARLVALGFGAGAVVLATVATGVAVAGGGTILPETPAAWGVVLYMGVVPTALAYVVFLWGMRRASATGSAVVVLLEPLSATLLAWAIFGERLGPLGAVGGGLLLAAVALLALRRGR</sequence>
<dbReference type="GO" id="GO:0016020">
    <property type="term" value="C:membrane"/>
    <property type="evidence" value="ECO:0007669"/>
    <property type="project" value="InterPro"/>
</dbReference>
<gene>
    <name evidence="3" type="ORF">GHC57_03880</name>
</gene>
<dbReference type="InterPro" id="IPR000620">
    <property type="entry name" value="EamA_dom"/>
</dbReference>
<name>A0A7X1ZBS5_9PROT</name>
<dbReference type="InterPro" id="IPR037185">
    <property type="entry name" value="EmrE-like"/>
</dbReference>
<comment type="caution">
    <text evidence="3">The sequence shown here is derived from an EMBL/GenBank/DDBJ whole genome shotgun (WGS) entry which is preliminary data.</text>
</comment>
<feature type="transmembrane region" description="Helical" evidence="1">
    <location>
        <begin position="121"/>
        <end position="139"/>
    </location>
</feature>
<dbReference type="PANTHER" id="PTHR22911:SF79">
    <property type="entry name" value="MOBA-LIKE NTP TRANSFERASE DOMAIN-CONTAINING PROTEIN"/>
    <property type="match status" value="1"/>
</dbReference>
<feature type="transmembrane region" description="Helical" evidence="1">
    <location>
        <begin position="245"/>
        <end position="267"/>
    </location>
</feature>
<feature type="domain" description="EamA" evidence="2">
    <location>
        <begin position="153"/>
        <end position="290"/>
    </location>
</feature>
<evidence type="ECO:0000259" key="2">
    <source>
        <dbReference type="Pfam" id="PF00892"/>
    </source>
</evidence>
<feature type="transmembrane region" description="Helical" evidence="1">
    <location>
        <begin position="183"/>
        <end position="204"/>
    </location>
</feature>
<keyword evidence="4" id="KW-1185">Reference proteome</keyword>
<evidence type="ECO:0000256" key="1">
    <source>
        <dbReference type="SAM" id="Phobius"/>
    </source>
</evidence>
<dbReference type="SUPFAM" id="SSF103481">
    <property type="entry name" value="Multidrug resistance efflux transporter EmrE"/>
    <property type="match status" value="2"/>
</dbReference>
<reference evidence="3 4" key="1">
    <citation type="submission" date="2019-10" db="EMBL/GenBank/DDBJ databases">
        <title>Draft whole-genome sequence of the purple nonsulfur photosynthetic bacterium Roseospira navarrensis DSM 15114.</title>
        <authorList>
            <person name="Kyndt J.A."/>
            <person name="Meyer T.E."/>
        </authorList>
    </citation>
    <scope>NUCLEOTIDE SEQUENCE [LARGE SCALE GENOMIC DNA]</scope>
    <source>
        <strain evidence="3 4">DSM 15114</strain>
    </source>
</reference>
<feature type="transmembrane region" description="Helical" evidence="1">
    <location>
        <begin position="151"/>
        <end position="171"/>
    </location>
</feature>
<protein>
    <submittedName>
        <fullName evidence="3">EamA family transporter</fullName>
    </submittedName>
</protein>
<dbReference type="Pfam" id="PF00892">
    <property type="entry name" value="EamA"/>
    <property type="match status" value="2"/>
</dbReference>
<keyword evidence="1" id="KW-0472">Membrane</keyword>
<dbReference type="OrthoDB" id="150760at2"/>
<keyword evidence="1" id="KW-0812">Transmembrane</keyword>
<proteinExistence type="predicted"/>